<keyword evidence="11" id="KW-0469">Meiosis</keyword>
<dbReference type="GO" id="GO:0005524">
    <property type="term" value="F:ATP binding"/>
    <property type="evidence" value="ECO:0007669"/>
    <property type="project" value="UniProtKB-KW"/>
</dbReference>
<dbReference type="Proteomes" id="UP000694620">
    <property type="component" value="Chromosome 9"/>
</dbReference>
<dbReference type="EC" id="3.6.4.13" evidence="1"/>
<keyword evidence="7" id="KW-0347">Helicase</keyword>
<keyword evidence="5" id="KW-0221">Differentiation</keyword>
<evidence type="ECO:0000256" key="7">
    <source>
        <dbReference type="ARBA" id="ARBA00022806"/>
    </source>
</evidence>
<dbReference type="GO" id="GO:0051321">
    <property type="term" value="P:meiotic cell cycle"/>
    <property type="evidence" value="ECO:0007669"/>
    <property type="project" value="UniProtKB-KW"/>
</dbReference>
<reference evidence="14" key="3">
    <citation type="submission" date="2025-09" db="UniProtKB">
        <authorList>
            <consortium name="Ensembl"/>
        </authorList>
    </citation>
    <scope>IDENTIFICATION</scope>
</reference>
<keyword evidence="3" id="KW-0677">Repeat</keyword>
<dbReference type="GO" id="GO:0003676">
    <property type="term" value="F:nucleic acid binding"/>
    <property type="evidence" value="ECO:0007669"/>
    <property type="project" value="InterPro"/>
</dbReference>
<dbReference type="SUPFAM" id="SSF49764">
    <property type="entry name" value="HSP20-like chaperones"/>
    <property type="match status" value="1"/>
</dbReference>
<protein>
    <recommendedName>
        <fullName evidence="1">RNA helicase</fullName>
        <ecNumber evidence="1">3.6.4.13</ecNumber>
    </recommendedName>
</protein>
<reference evidence="14" key="2">
    <citation type="submission" date="2025-08" db="UniProtKB">
        <authorList>
            <consortium name="Ensembl"/>
        </authorList>
    </citation>
    <scope>IDENTIFICATION</scope>
</reference>
<keyword evidence="8" id="KW-0067">ATP-binding</keyword>
<dbReference type="SUPFAM" id="SSF52540">
    <property type="entry name" value="P-loop containing nucleoside triphosphate hydrolases"/>
    <property type="match status" value="1"/>
</dbReference>
<dbReference type="InterPro" id="IPR011545">
    <property type="entry name" value="DEAD/DEAH_box_helicase_dom"/>
</dbReference>
<evidence type="ECO:0000313" key="15">
    <source>
        <dbReference type="Proteomes" id="UP000694620"/>
    </source>
</evidence>
<reference evidence="14" key="1">
    <citation type="submission" date="2021-06" db="EMBL/GenBank/DDBJ databases">
        <authorList>
            <consortium name="Wellcome Sanger Institute Data Sharing"/>
        </authorList>
    </citation>
    <scope>NUCLEOTIDE SEQUENCE [LARGE SCALE GENOMIC DNA]</scope>
</reference>
<evidence type="ECO:0000256" key="1">
    <source>
        <dbReference type="ARBA" id="ARBA00012552"/>
    </source>
</evidence>
<keyword evidence="6" id="KW-0378">Hydrolase</keyword>
<evidence type="ECO:0000256" key="10">
    <source>
        <dbReference type="ARBA" id="ARBA00023158"/>
    </source>
</evidence>
<dbReference type="PANTHER" id="PTHR22655">
    <property type="entry name" value="ATP-DEPENDENT RNA HELICASE TDRD12-RELATED"/>
    <property type="match status" value="1"/>
</dbReference>
<name>A0A8C4S4Y5_ERPCA</name>
<gene>
    <name evidence="14" type="primary">TDRD12</name>
</gene>
<dbReference type="InterPro" id="IPR008978">
    <property type="entry name" value="HSP20-like_chaperone"/>
</dbReference>
<comment type="catalytic activity">
    <reaction evidence="12">
        <text>ATP + H2O = ADP + phosphate + H(+)</text>
        <dbReference type="Rhea" id="RHEA:13065"/>
        <dbReference type="ChEBI" id="CHEBI:15377"/>
        <dbReference type="ChEBI" id="CHEBI:15378"/>
        <dbReference type="ChEBI" id="CHEBI:30616"/>
        <dbReference type="ChEBI" id="CHEBI:43474"/>
        <dbReference type="ChEBI" id="CHEBI:456216"/>
        <dbReference type="EC" id="3.6.4.13"/>
    </reaction>
</comment>
<dbReference type="AlphaFoldDB" id="A0A8C4S4Y5"/>
<dbReference type="Gene3D" id="2.40.50.90">
    <property type="match status" value="1"/>
</dbReference>
<evidence type="ECO:0000256" key="5">
    <source>
        <dbReference type="ARBA" id="ARBA00022782"/>
    </source>
</evidence>
<keyword evidence="2" id="KW-0217">Developmental protein</keyword>
<evidence type="ECO:0000256" key="12">
    <source>
        <dbReference type="ARBA" id="ARBA00047984"/>
    </source>
</evidence>
<evidence type="ECO:0000259" key="13">
    <source>
        <dbReference type="PROSITE" id="PS51203"/>
    </source>
</evidence>
<keyword evidence="15" id="KW-1185">Reference proteome</keyword>
<evidence type="ECO:0000256" key="4">
    <source>
        <dbReference type="ARBA" id="ARBA00022741"/>
    </source>
</evidence>
<dbReference type="Gene3D" id="3.40.50.300">
    <property type="entry name" value="P-loop containing nucleotide triphosphate hydrolases"/>
    <property type="match status" value="1"/>
</dbReference>
<dbReference type="GO" id="GO:0031047">
    <property type="term" value="P:regulatory ncRNA-mediated gene silencing"/>
    <property type="evidence" value="ECO:0007669"/>
    <property type="project" value="UniProtKB-KW"/>
</dbReference>
<proteinExistence type="predicted"/>
<dbReference type="GO" id="GO:0016787">
    <property type="term" value="F:hydrolase activity"/>
    <property type="evidence" value="ECO:0007669"/>
    <property type="project" value="UniProtKB-KW"/>
</dbReference>
<dbReference type="GO" id="GO:0007283">
    <property type="term" value="P:spermatogenesis"/>
    <property type="evidence" value="ECO:0007669"/>
    <property type="project" value="UniProtKB-KW"/>
</dbReference>
<dbReference type="SUPFAM" id="SSF63748">
    <property type="entry name" value="Tudor/PWWP/MBT"/>
    <property type="match status" value="1"/>
</dbReference>
<dbReference type="CDD" id="cd20435">
    <property type="entry name" value="Tudor_TDRD12_rpt2"/>
    <property type="match status" value="1"/>
</dbReference>
<dbReference type="Pfam" id="PF00270">
    <property type="entry name" value="DEAD"/>
    <property type="match status" value="1"/>
</dbReference>
<dbReference type="Pfam" id="PF00567">
    <property type="entry name" value="TUDOR"/>
    <property type="match status" value="1"/>
</dbReference>
<feature type="domain" description="CS" evidence="13">
    <location>
        <begin position="628"/>
        <end position="714"/>
    </location>
</feature>
<sequence>MCFQLQTYHIYHIITIHTNYKNSLEEVVTEFSLSSSKYCFKVCFLVSYICVSKIWQTFFVETCVFFLQILRKKKYKGPNFEESYTWPAIIRGCDVVAISHKGNDPMLFIPPLLRFLQYSSVYTSPSLHGPAAVILCPSWRKARHVFTLLEEFKSVESLSPMLLLFGLNTEKAEHLKIQKECMVIVTTPNCLVRLLQFQCHRLVGYCHLILDEVDELFSQAFEQISLILDLYKKAIDSEERRSLPQQIIAVGKKWNKKFKKLVVDYMTDPFLFVTLTEEAVLYANVQQVVLLSLDCDKIPHLIDSLDFNPELPQKTLIFTNSSEEADHVFKGNMEQESNKAKSILLLTDKNASHIGGVLQYLERTEAVLPPTIKSFADGVWKAKEFQKRSKPLCKHLKTFEFHILKQYWKILPLYIENASCYFGRIVQGMEDPYEILSAAMSEYYKSHKHHPKTVEVGMLYGIQEKTIFNRVQVLEVFEKEEGIFQQVTIKYIDDGRIKKVQAHNLLNLPSKFQSLHFQAAEIILYGVKPLDNETEWDSMVSTYINKKIRGKLHEADIVLCLGNTIWIDKMVLVTKIPDTKVLINEHVVQSEIIATGLGENNPQHLNLLMSMFHEVGLIEHKETINNLNVHPKIKWYQTEDRLILNVKIMDPQEKNCEFFRNRVIFRAVCGDKVYLADLELHDEILKEKSTCIIKSSETVITLVKQTETIWKQLLRSKQLYKVRHKNNRIGKKKKKKIIDELQHSKHCDLLYTPPLDLYTAPYVSSID</sequence>
<evidence type="ECO:0000256" key="3">
    <source>
        <dbReference type="ARBA" id="ARBA00022737"/>
    </source>
</evidence>
<evidence type="ECO:0000256" key="11">
    <source>
        <dbReference type="ARBA" id="ARBA00023254"/>
    </source>
</evidence>
<dbReference type="InterPro" id="IPR035437">
    <property type="entry name" value="SNase_OB-fold_sf"/>
</dbReference>
<dbReference type="Pfam" id="PF04969">
    <property type="entry name" value="CS"/>
    <property type="match status" value="1"/>
</dbReference>
<dbReference type="Ensembl" id="ENSECRT00000009653.1">
    <property type="protein sequence ID" value="ENSECRP00000009501.1"/>
    <property type="gene ID" value="ENSECRG00000006353.1"/>
</dbReference>
<organism evidence="14 15">
    <name type="scientific">Erpetoichthys calabaricus</name>
    <name type="common">Rope fish</name>
    <name type="synonym">Calamoichthys calabaricus</name>
    <dbReference type="NCBI Taxonomy" id="27687"/>
    <lineage>
        <taxon>Eukaryota</taxon>
        <taxon>Metazoa</taxon>
        <taxon>Chordata</taxon>
        <taxon>Craniata</taxon>
        <taxon>Vertebrata</taxon>
        <taxon>Euteleostomi</taxon>
        <taxon>Actinopterygii</taxon>
        <taxon>Polypteriformes</taxon>
        <taxon>Polypteridae</taxon>
        <taxon>Erpetoichthys</taxon>
    </lineage>
</organism>
<dbReference type="InterPro" id="IPR027417">
    <property type="entry name" value="P-loop_NTPase"/>
</dbReference>
<evidence type="ECO:0000256" key="8">
    <source>
        <dbReference type="ARBA" id="ARBA00022840"/>
    </source>
</evidence>
<dbReference type="Gene3D" id="2.60.40.790">
    <property type="match status" value="1"/>
</dbReference>
<dbReference type="PROSITE" id="PS51203">
    <property type="entry name" value="CS"/>
    <property type="match status" value="1"/>
</dbReference>
<evidence type="ECO:0000256" key="9">
    <source>
        <dbReference type="ARBA" id="ARBA00022871"/>
    </source>
</evidence>
<dbReference type="GeneTree" id="ENSGT00420000029847"/>
<dbReference type="InterPro" id="IPR002999">
    <property type="entry name" value="Tudor"/>
</dbReference>
<dbReference type="GO" id="GO:0042078">
    <property type="term" value="P:germ-line stem cell division"/>
    <property type="evidence" value="ECO:0007669"/>
    <property type="project" value="TreeGrafter"/>
</dbReference>
<dbReference type="PANTHER" id="PTHR22655:SF2">
    <property type="entry name" value="ATP-DEPENDENT RNA HELICASE TDRD12-RELATED"/>
    <property type="match status" value="1"/>
</dbReference>
<keyword evidence="9" id="KW-0744">Spermatogenesis</keyword>
<evidence type="ECO:0000256" key="6">
    <source>
        <dbReference type="ARBA" id="ARBA00022801"/>
    </source>
</evidence>
<evidence type="ECO:0000256" key="2">
    <source>
        <dbReference type="ARBA" id="ARBA00022473"/>
    </source>
</evidence>
<keyword evidence="4" id="KW-0547">Nucleotide-binding</keyword>
<accession>A0A8C4S4Y5</accession>
<dbReference type="InterPro" id="IPR007052">
    <property type="entry name" value="CS_dom"/>
</dbReference>
<dbReference type="GO" id="GO:0003724">
    <property type="term" value="F:RNA helicase activity"/>
    <property type="evidence" value="ECO:0007669"/>
    <property type="project" value="UniProtKB-EC"/>
</dbReference>
<evidence type="ECO:0000313" key="14">
    <source>
        <dbReference type="Ensembl" id="ENSECRP00000009501.1"/>
    </source>
</evidence>
<keyword evidence="10" id="KW-0943">RNA-mediated gene silencing</keyword>
<dbReference type="Gene3D" id="2.30.30.140">
    <property type="match status" value="1"/>
</dbReference>